<dbReference type="CDD" id="cd07989">
    <property type="entry name" value="LPLAT_AGPAT-like"/>
    <property type="match status" value="1"/>
</dbReference>
<evidence type="ECO:0000313" key="9">
    <source>
        <dbReference type="Proteomes" id="UP001249851"/>
    </source>
</evidence>
<dbReference type="GO" id="GO:0006654">
    <property type="term" value="P:phosphatidic acid biosynthetic process"/>
    <property type="evidence" value="ECO:0007669"/>
    <property type="project" value="TreeGrafter"/>
</dbReference>
<reference evidence="8" key="2">
    <citation type="journal article" date="2023" name="Science">
        <title>Genomic signatures of disease resistance in endangered staghorn corals.</title>
        <authorList>
            <person name="Vollmer S.V."/>
            <person name="Selwyn J.D."/>
            <person name="Despard B.A."/>
            <person name="Roesel C.L."/>
        </authorList>
    </citation>
    <scope>NUCLEOTIDE SEQUENCE</scope>
    <source>
        <strain evidence="8">K2</strain>
    </source>
</reference>
<evidence type="ECO:0000256" key="1">
    <source>
        <dbReference type="ARBA" id="ARBA00004728"/>
    </source>
</evidence>
<reference evidence="8" key="1">
    <citation type="journal article" date="2023" name="G3 (Bethesda)">
        <title>Whole genome assembly and annotation of the endangered Caribbean coral Acropora cervicornis.</title>
        <authorList>
            <person name="Selwyn J.D."/>
            <person name="Vollmer S.V."/>
        </authorList>
    </citation>
    <scope>NUCLEOTIDE SEQUENCE</scope>
    <source>
        <strain evidence="8">K2</strain>
    </source>
</reference>
<keyword evidence="6" id="KW-0472">Membrane</keyword>
<organism evidence="8 9">
    <name type="scientific">Acropora cervicornis</name>
    <name type="common">Staghorn coral</name>
    <dbReference type="NCBI Taxonomy" id="6130"/>
    <lineage>
        <taxon>Eukaryota</taxon>
        <taxon>Metazoa</taxon>
        <taxon>Cnidaria</taxon>
        <taxon>Anthozoa</taxon>
        <taxon>Hexacorallia</taxon>
        <taxon>Scleractinia</taxon>
        <taxon>Astrocoeniina</taxon>
        <taxon>Acroporidae</taxon>
        <taxon>Acropora</taxon>
    </lineage>
</organism>
<dbReference type="PANTHER" id="PTHR10434:SF11">
    <property type="entry name" value="1-ACYL-SN-GLYCEROL-3-PHOSPHATE ACYLTRANSFERASE"/>
    <property type="match status" value="1"/>
</dbReference>
<dbReference type="NCBIfam" id="TIGR00530">
    <property type="entry name" value="AGP_acyltrn"/>
    <property type="match status" value="1"/>
</dbReference>
<keyword evidence="4 5" id="KW-0012">Acyltransferase</keyword>
<dbReference type="AlphaFoldDB" id="A0AAD9QR37"/>
<evidence type="ECO:0000256" key="2">
    <source>
        <dbReference type="ARBA" id="ARBA00008655"/>
    </source>
</evidence>
<comment type="caution">
    <text evidence="8">The sequence shown here is derived from an EMBL/GenBank/DDBJ whole genome shotgun (WGS) entry which is preliminary data.</text>
</comment>
<dbReference type="GO" id="GO:0016020">
    <property type="term" value="C:membrane"/>
    <property type="evidence" value="ECO:0007669"/>
    <property type="project" value="InterPro"/>
</dbReference>
<dbReference type="Pfam" id="PF01553">
    <property type="entry name" value="Acyltransferase"/>
    <property type="match status" value="1"/>
</dbReference>
<dbReference type="PANTHER" id="PTHR10434">
    <property type="entry name" value="1-ACYL-SN-GLYCEROL-3-PHOSPHATE ACYLTRANSFERASE"/>
    <property type="match status" value="1"/>
</dbReference>
<evidence type="ECO:0000259" key="7">
    <source>
        <dbReference type="SMART" id="SM00563"/>
    </source>
</evidence>
<dbReference type="EC" id="2.3.1.51" evidence="5"/>
<dbReference type="GO" id="GO:0005783">
    <property type="term" value="C:endoplasmic reticulum"/>
    <property type="evidence" value="ECO:0007669"/>
    <property type="project" value="TreeGrafter"/>
</dbReference>
<keyword evidence="9" id="KW-1185">Reference proteome</keyword>
<name>A0AAD9QR37_ACRCE</name>
<evidence type="ECO:0000256" key="4">
    <source>
        <dbReference type="ARBA" id="ARBA00023315"/>
    </source>
</evidence>
<keyword evidence="3 5" id="KW-0808">Transferase</keyword>
<keyword evidence="5" id="KW-0444">Lipid biosynthesis</keyword>
<evidence type="ECO:0000313" key="8">
    <source>
        <dbReference type="EMBL" id="KAK2565815.1"/>
    </source>
</evidence>
<accession>A0AAD9QR37</accession>
<dbReference type="InterPro" id="IPR004552">
    <property type="entry name" value="AGP_acyltrans"/>
</dbReference>
<dbReference type="GO" id="GO:0003841">
    <property type="term" value="F:1-acylglycerol-3-phosphate O-acyltransferase activity"/>
    <property type="evidence" value="ECO:0007669"/>
    <property type="project" value="UniProtKB-UniRule"/>
</dbReference>
<comment type="pathway">
    <text evidence="1">Phospholipid metabolism; CDP-diacylglycerol biosynthesis; CDP-diacylglycerol from sn-glycerol 3-phosphate: step 2/3.</text>
</comment>
<comment type="catalytic activity">
    <reaction evidence="5">
        <text>a 1-acyl-sn-glycero-3-phosphate + an acyl-CoA = a 1,2-diacyl-sn-glycero-3-phosphate + CoA</text>
        <dbReference type="Rhea" id="RHEA:19709"/>
        <dbReference type="ChEBI" id="CHEBI:57287"/>
        <dbReference type="ChEBI" id="CHEBI:57970"/>
        <dbReference type="ChEBI" id="CHEBI:58342"/>
        <dbReference type="ChEBI" id="CHEBI:58608"/>
        <dbReference type="EC" id="2.3.1.51"/>
    </reaction>
</comment>
<evidence type="ECO:0000256" key="3">
    <source>
        <dbReference type="ARBA" id="ARBA00022679"/>
    </source>
</evidence>
<keyword evidence="5" id="KW-1208">Phospholipid metabolism</keyword>
<dbReference type="Proteomes" id="UP001249851">
    <property type="component" value="Unassembled WGS sequence"/>
</dbReference>
<evidence type="ECO:0000256" key="5">
    <source>
        <dbReference type="RuleBase" id="RU361267"/>
    </source>
</evidence>
<dbReference type="InterPro" id="IPR002123">
    <property type="entry name" value="Plipid/glycerol_acylTrfase"/>
</dbReference>
<comment type="similarity">
    <text evidence="2 5">Belongs to the 1-acyl-sn-glycerol-3-phosphate acyltransferase family.</text>
</comment>
<keyword evidence="5" id="KW-0594">Phospholipid biosynthesis</keyword>
<protein>
    <recommendedName>
        <fullName evidence="5">1-acyl-sn-glycerol-3-phosphate acyltransferase</fullName>
        <ecNumber evidence="5">2.3.1.51</ecNumber>
    </recommendedName>
</protein>
<dbReference type="EMBL" id="JARQWQ010000018">
    <property type="protein sequence ID" value="KAK2565815.1"/>
    <property type="molecule type" value="Genomic_DNA"/>
</dbReference>
<keyword evidence="5" id="KW-0443">Lipid metabolism</keyword>
<keyword evidence="6" id="KW-0812">Transmembrane</keyword>
<proteinExistence type="inferred from homology"/>
<feature type="transmembrane region" description="Helical" evidence="6">
    <location>
        <begin position="128"/>
        <end position="146"/>
    </location>
</feature>
<gene>
    <name evidence="8" type="ORF">P5673_010092</name>
</gene>
<comment type="domain">
    <text evidence="5">The HXXXXD motif is essential for acyltransferase activity and may constitute the binding site for the phosphate moiety of the glycerol-3-phosphate.</text>
</comment>
<dbReference type="SMART" id="SM00563">
    <property type="entry name" value="PlsC"/>
    <property type="match status" value="1"/>
</dbReference>
<sequence length="265" mass="30173">MWKLQFVLLIILFVTFALIFLYKISKTFRFYVKYCAYNCCLLFTALYCFCIGVCHPFDVENFHRAKDFAYGFLVKVFSIRVDIEGTEIFNSLKGKNFIIVANHQSSLDMFPLLKVTPPTTTFLAKRELLLAPLFGVAAWLFGVVFVKRGNAKRARDINLWIFPEGTRSQTGTLLPFKKGAFHLALEAQLPIVPLVVSDYRSIFNKANKTFTSGIISGKVLPPISTEGFTMNDVSEVTESVRQKMLQVFHEHDHLNETSADDKKSN</sequence>
<feature type="domain" description="Phospholipid/glycerol acyltransferase" evidence="7">
    <location>
        <begin position="97"/>
        <end position="199"/>
    </location>
</feature>
<dbReference type="SUPFAM" id="SSF69593">
    <property type="entry name" value="Glycerol-3-phosphate (1)-acyltransferase"/>
    <property type="match status" value="1"/>
</dbReference>
<keyword evidence="6" id="KW-1133">Transmembrane helix</keyword>
<evidence type="ECO:0000256" key="6">
    <source>
        <dbReference type="SAM" id="Phobius"/>
    </source>
</evidence>
<feature type="transmembrane region" description="Helical" evidence="6">
    <location>
        <begin position="34"/>
        <end position="54"/>
    </location>
</feature>
<feature type="transmembrane region" description="Helical" evidence="6">
    <location>
        <begin position="6"/>
        <end position="22"/>
    </location>
</feature>